<dbReference type="AlphaFoldDB" id="A0A2U3B5H6"/>
<proteinExistence type="predicted"/>
<dbReference type="EMBL" id="QFWT01000012">
    <property type="protein sequence ID" value="PWI32053.1"/>
    <property type="molecule type" value="Genomic_DNA"/>
</dbReference>
<protein>
    <recommendedName>
        <fullName evidence="1">DUF6933 domain-containing protein</fullName>
    </recommendedName>
</protein>
<dbReference type="InterPro" id="IPR053864">
    <property type="entry name" value="DUF6933"/>
</dbReference>
<reference evidence="2 3" key="1">
    <citation type="submission" date="2018-05" db="EMBL/GenBank/DDBJ databases">
        <title>Vibrio limimaris sp. nov., isolated from marine sediment.</title>
        <authorList>
            <person name="Li C.-M."/>
        </authorList>
    </citation>
    <scope>NUCLEOTIDE SEQUENCE [LARGE SCALE GENOMIC DNA]</scope>
    <source>
        <strain evidence="2 3">E4404</strain>
    </source>
</reference>
<gene>
    <name evidence="2" type="ORF">DI392_17905</name>
</gene>
<sequence>MLIFNCTKAASDFFTVTRKGEKISPIEPIPCKLMSDDVDYIKDSDGNTPQELSEWLVHVVRVKRKPIIFAIEKDTRYVMTFVDLKKGEYRRFVTDFIARAAKMVRYFGEDLMIMNNDNFQSMLNNFLDVNSEFRFFSRSDRSMQSHINEIAWFFKDTAENSGCLPDTEQVMCFDADMNSMPKQYKGLKDMIYPANQMLFHWLRNYCDYDEQQIEEISERIRELKRAMSGAPMPIKMSTDHEEWDLQNQPESIPDNVIVFPTKR</sequence>
<accession>A0A2U3B5H6</accession>
<dbReference type="Pfam" id="PF22016">
    <property type="entry name" value="DUF6933"/>
    <property type="match status" value="1"/>
</dbReference>
<feature type="domain" description="DUF6933" evidence="1">
    <location>
        <begin position="38"/>
        <end position="195"/>
    </location>
</feature>
<comment type="caution">
    <text evidence="2">The sequence shown here is derived from an EMBL/GenBank/DDBJ whole genome shotgun (WGS) entry which is preliminary data.</text>
</comment>
<evidence type="ECO:0000313" key="3">
    <source>
        <dbReference type="Proteomes" id="UP000245362"/>
    </source>
</evidence>
<dbReference type="Proteomes" id="UP000245362">
    <property type="component" value="Unassembled WGS sequence"/>
</dbReference>
<name>A0A2U3B5H6_9VIBR</name>
<evidence type="ECO:0000313" key="2">
    <source>
        <dbReference type="EMBL" id="PWI32053.1"/>
    </source>
</evidence>
<evidence type="ECO:0000259" key="1">
    <source>
        <dbReference type="Pfam" id="PF22016"/>
    </source>
</evidence>
<organism evidence="2 3">
    <name type="scientific">Vibrio albus</name>
    <dbReference type="NCBI Taxonomy" id="2200953"/>
    <lineage>
        <taxon>Bacteria</taxon>
        <taxon>Pseudomonadati</taxon>
        <taxon>Pseudomonadota</taxon>
        <taxon>Gammaproteobacteria</taxon>
        <taxon>Vibrionales</taxon>
        <taxon>Vibrionaceae</taxon>
        <taxon>Vibrio</taxon>
    </lineage>
</organism>
<keyword evidence="3" id="KW-1185">Reference proteome</keyword>